<organism evidence="2 3">
    <name type="scientific">Paragonimus skrjabini miyazakii</name>
    <dbReference type="NCBI Taxonomy" id="59628"/>
    <lineage>
        <taxon>Eukaryota</taxon>
        <taxon>Metazoa</taxon>
        <taxon>Spiralia</taxon>
        <taxon>Lophotrochozoa</taxon>
        <taxon>Platyhelminthes</taxon>
        <taxon>Trematoda</taxon>
        <taxon>Digenea</taxon>
        <taxon>Plagiorchiida</taxon>
        <taxon>Troglotremata</taxon>
        <taxon>Troglotrematidae</taxon>
        <taxon>Paragonimus</taxon>
    </lineage>
</organism>
<feature type="compositionally biased region" description="Basic and acidic residues" evidence="1">
    <location>
        <begin position="1"/>
        <end position="17"/>
    </location>
</feature>
<dbReference type="EMBL" id="JTDE01003924">
    <property type="protein sequence ID" value="KAF7255491.1"/>
    <property type="molecule type" value="Genomic_DNA"/>
</dbReference>
<evidence type="ECO:0000256" key="1">
    <source>
        <dbReference type="SAM" id="MobiDB-lite"/>
    </source>
</evidence>
<comment type="caution">
    <text evidence="2">The sequence shown here is derived from an EMBL/GenBank/DDBJ whole genome shotgun (WGS) entry which is preliminary data.</text>
</comment>
<protein>
    <submittedName>
        <fullName evidence="2">Uncharacterized protein</fullName>
    </submittedName>
</protein>
<reference evidence="2" key="1">
    <citation type="submission" date="2019-07" db="EMBL/GenBank/DDBJ databases">
        <title>Annotation for the trematode Paragonimus miyazaki's.</title>
        <authorList>
            <person name="Choi Y.-J."/>
        </authorList>
    </citation>
    <scope>NUCLEOTIDE SEQUENCE</scope>
    <source>
        <strain evidence="2">Japan</strain>
    </source>
</reference>
<feature type="region of interest" description="Disordered" evidence="1">
    <location>
        <begin position="36"/>
        <end position="55"/>
    </location>
</feature>
<proteinExistence type="predicted"/>
<evidence type="ECO:0000313" key="3">
    <source>
        <dbReference type="Proteomes" id="UP000822476"/>
    </source>
</evidence>
<feature type="region of interest" description="Disordered" evidence="1">
    <location>
        <begin position="1"/>
        <end position="23"/>
    </location>
</feature>
<accession>A0A8S9YQZ9</accession>
<dbReference type="AlphaFoldDB" id="A0A8S9YQZ9"/>
<gene>
    <name evidence="2" type="ORF">EG68_07676</name>
</gene>
<dbReference type="Proteomes" id="UP000822476">
    <property type="component" value="Unassembled WGS sequence"/>
</dbReference>
<sequence length="136" mass="15661">DSYEKARRYEQRAKLESEFASTDAPDVDVPIHKKRIRRPRKMSSSEDENINLNPPPGGLFAYSPLKEINVVNRVLSVVSPGPSLPSQMKEHMHWDSRANVTDNSVLDVWFNIQNVYRSPAIPNFEQIPFEKELLQL</sequence>
<keyword evidence="3" id="KW-1185">Reference proteome</keyword>
<name>A0A8S9YQZ9_9TREM</name>
<evidence type="ECO:0000313" key="2">
    <source>
        <dbReference type="EMBL" id="KAF7255491.1"/>
    </source>
</evidence>
<feature type="non-terminal residue" evidence="2">
    <location>
        <position position="136"/>
    </location>
</feature>